<dbReference type="STRING" id="46679.SAMN05216202_2764"/>
<keyword evidence="2" id="KW-1133">Transmembrane helix</keyword>
<keyword evidence="4" id="KW-1185">Reference proteome</keyword>
<dbReference type="AlphaFoldDB" id="A0A1H2N0S9"/>
<reference evidence="4" key="1">
    <citation type="submission" date="2016-10" db="EMBL/GenBank/DDBJ databases">
        <authorList>
            <person name="Varghese N."/>
            <person name="Submissions S."/>
        </authorList>
    </citation>
    <scope>NUCLEOTIDE SEQUENCE [LARGE SCALE GENOMIC DNA]</scope>
    <source>
        <strain evidence="4">LMG 2223</strain>
    </source>
</reference>
<evidence type="ECO:0000313" key="3">
    <source>
        <dbReference type="EMBL" id="SDU99030.1"/>
    </source>
</evidence>
<feature type="transmembrane region" description="Helical" evidence="2">
    <location>
        <begin position="12"/>
        <end position="33"/>
    </location>
</feature>
<dbReference type="OrthoDB" id="7011026at2"/>
<keyword evidence="2" id="KW-0812">Transmembrane</keyword>
<proteinExistence type="predicted"/>
<accession>A0A1H2N0S9</accession>
<sequence length="122" mass="13824">MSERPLSMLKLSIGIALGLWLGFIAIALTGWLATRYFPGLPLAPLAEVIQQPGKTPPAVAEPPDRMFEQYQENLRKQEQQQTLDQARNNSRNLSNPKCQFWLQQDQNAPSEKTRANVLQFCD</sequence>
<keyword evidence="2" id="KW-0472">Membrane</keyword>
<name>A0A1H2N0S9_9PSED</name>
<organism evidence="3 4">
    <name type="scientific">Pseudomonas mucidolens</name>
    <dbReference type="NCBI Taxonomy" id="46679"/>
    <lineage>
        <taxon>Bacteria</taxon>
        <taxon>Pseudomonadati</taxon>
        <taxon>Pseudomonadota</taxon>
        <taxon>Gammaproteobacteria</taxon>
        <taxon>Pseudomonadales</taxon>
        <taxon>Pseudomonadaceae</taxon>
        <taxon>Pseudomonas</taxon>
    </lineage>
</organism>
<dbReference type="EMBL" id="LT629802">
    <property type="protein sequence ID" value="SDU99030.1"/>
    <property type="molecule type" value="Genomic_DNA"/>
</dbReference>
<evidence type="ECO:0000256" key="2">
    <source>
        <dbReference type="SAM" id="Phobius"/>
    </source>
</evidence>
<evidence type="ECO:0000313" key="4">
    <source>
        <dbReference type="Proteomes" id="UP000198600"/>
    </source>
</evidence>
<feature type="region of interest" description="Disordered" evidence="1">
    <location>
        <begin position="74"/>
        <end position="94"/>
    </location>
</feature>
<dbReference type="Proteomes" id="UP000198600">
    <property type="component" value="Chromosome I"/>
</dbReference>
<feature type="compositionally biased region" description="Polar residues" evidence="1">
    <location>
        <begin position="79"/>
        <end position="94"/>
    </location>
</feature>
<dbReference type="RefSeq" id="WP_084378186.1">
    <property type="nucleotide sequence ID" value="NZ_LS483433.1"/>
</dbReference>
<gene>
    <name evidence="3" type="ORF">SAMN05216202_2764</name>
</gene>
<protein>
    <submittedName>
        <fullName evidence="3">Uncharacterized protein</fullName>
    </submittedName>
</protein>
<evidence type="ECO:0000256" key="1">
    <source>
        <dbReference type="SAM" id="MobiDB-lite"/>
    </source>
</evidence>